<dbReference type="EC" id="2.8.1.12" evidence="3"/>
<organism evidence="11 12">
    <name type="scientific">Hippea maritima (strain ATCC 700847 / DSM 10411 / MH2)</name>
    <dbReference type="NCBI Taxonomy" id="760142"/>
    <lineage>
        <taxon>Bacteria</taxon>
        <taxon>Pseudomonadati</taxon>
        <taxon>Campylobacterota</taxon>
        <taxon>Desulfurellia</taxon>
        <taxon>Desulfurellales</taxon>
        <taxon>Hippeaceae</taxon>
        <taxon>Hippea</taxon>
    </lineage>
</organism>
<dbReference type="Proteomes" id="UP000008139">
    <property type="component" value="Chromosome"/>
</dbReference>
<evidence type="ECO:0000256" key="10">
    <source>
        <dbReference type="ARBA" id="ARBA00049878"/>
    </source>
</evidence>
<dbReference type="SUPFAM" id="SSF54690">
    <property type="entry name" value="Molybdopterin synthase subunit MoaE"/>
    <property type="match status" value="1"/>
</dbReference>
<evidence type="ECO:0000313" key="12">
    <source>
        <dbReference type="Proteomes" id="UP000008139"/>
    </source>
</evidence>
<gene>
    <name evidence="11" type="ordered locus">Hipma_0095</name>
</gene>
<dbReference type="InParanoid" id="F2LWU7"/>
<dbReference type="Gene3D" id="3.90.1170.40">
    <property type="entry name" value="Molybdopterin biosynthesis MoaE subunit"/>
    <property type="match status" value="1"/>
</dbReference>
<comment type="catalytic activity">
    <reaction evidence="10">
        <text>2 [molybdopterin-synthase sulfur-carrier protein]-C-terminal-Gly-aminoethanethioate + cyclic pyranopterin phosphate + H2O = molybdopterin + 2 [molybdopterin-synthase sulfur-carrier protein]-C-terminal Gly-Gly + 2 H(+)</text>
        <dbReference type="Rhea" id="RHEA:26333"/>
        <dbReference type="Rhea" id="RHEA-COMP:12202"/>
        <dbReference type="Rhea" id="RHEA-COMP:19907"/>
        <dbReference type="ChEBI" id="CHEBI:15377"/>
        <dbReference type="ChEBI" id="CHEBI:15378"/>
        <dbReference type="ChEBI" id="CHEBI:58698"/>
        <dbReference type="ChEBI" id="CHEBI:59648"/>
        <dbReference type="ChEBI" id="CHEBI:90778"/>
        <dbReference type="ChEBI" id="CHEBI:232372"/>
        <dbReference type="EC" id="2.8.1.12"/>
    </reaction>
</comment>
<comment type="subunit">
    <text evidence="5">Heterotetramer of 2 MoaD subunits and 2 MoaE subunits. Also stable as homodimer. The enzyme changes between these two forms during catalysis.</text>
</comment>
<dbReference type="InterPro" id="IPR003448">
    <property type="entry name" value="Mopterin_biosynth_MoaE"/>
</dbReference>
<keyword evidence="12" id="KW-1185">Reference proteome</keyword>
<evidence type="ECO:0000256" key="1">
    <source>
        <dbReference type="ARBA" id="ARBA00005046"/>
    </source>
</evidence>
<evidence type="ECO:0000256" key="7">
    <source>
        <dbReference type="ARBA" id="ARBA00030407"/>
    </source>
</evidence>
<dbReference type="AlphaFoldDB" id="F2LWU7"/>
<reference evidence="11 12" key="1">
    <citation type="journal article" date="2011" name="Stand. Genomic Sci.">
        <title>Complete genome sequence of the thermophilic sulfur-reducer Hippea maritima type strain (MH(2)).</title>
        <authorList>
            <person name="Huntemann M."/>
            <person name="Lu M."/>
            <person name="Nolan M."/>
            <person name="Lapidus A."/>
            <person name="Lucas S."/>
            <person name="Hammon N."/>
            <person name="Deshpande S."/>
            <person name="Cheng J.F."/>
            <person name="Tapia R."/>
            <person name="Han C."/>
            <person name="Goodwin L."/>
            <person name="Pitluck S."/>
            <person name="Liolios K."/>
            <person name="Pagani I."/>
            <person name="Ivanova N."/>
            <person name="Ovchinikova G."/>
            <person name="Pati A."/>
            <person name="Chen A."/>
            <person name="Palaniappan K."/>
            <person name="Land M."/>
            <person name="Hauser L."/>
            <person name="Jeffries C.D."/>
            <person name="Detter J.C."/>
            <person name="Brambilla E.M."/>
            <person name="Rohde M."/>
            <person name="Spring S."/>
            <person name="Goker M."/>
            <person name="Woyke T."/>
            <person name="Bristow J."/>
            <person name="Eisen J.A."/>
            <person name="Markowitz V."/>
            <person name="Hugenholtz P."/>
            <person name="Kyrpides N.C."/>
            <person name="Klenk H.P."/>
            <person name="Mavromatis K."/>
        </authorList>
    </citation>
    <scope>NUCLEOTIDE SEQUENCE [LARGE SCALE GENOMIC DNA]</scope>
    <source>
        <strain evidence="12">ATCC 700847 / DSM 10411 / MH2</strain>
    </source>
</reference>
<evidence type="ECO:0000256" key="4">
    <source>
        <dbReference type="ARBA" id="ARBA00013858"/>
    </source>
</evidence>
<evidence type="ECO:0000256" key="5">
    <source>
        <dbReference type="ARBA" id="ARBA00026066"/>
    </source>
</evidence>
<dbReference type="UniPathway" id="UPA00344"/>
<comment type="pathway">
    <text evidence="1">Cofactor biosynthesis; molybdopterin biosynthesis.</text>
</comment>
<name>F2LWU7_HIPMA</name>
<protein>
    <recommendedName>
        <fullName evidence="4">Molybdopterin synthase catalytic subunit</fullName>
        <ecNumber evidence="3">2.8.1.12</ecNumber>
    </recommendedName>
    <alternativeName>
        <fullName evidence="8">MPT synthase subunit 2</fullName>
    </alternativeName>
    <alternativeName>
        <fullName evidence="6">Molybdenum cofactor biosynthesis protein E</fullName>
    </alternativeName>
    <alternativeName>
        <fullName evidence="7">Molybdopterin-converting factor large subunit</fullName>
    </alternativeName>
    <alternativeName>
        <fullName evidence="9">Molybdopterin-converting factor subunit 2</fullName>
    </alternativeName>
</protein>
<evidence type="ECO:0000256" key="6">
    <source>
        <dbReference type="ARBA" id="ARBA00029745"/>
    </source>
</evidence>
<dbReference type="OrthoDB" id="9786032at2"/>
<evidence type="ECO:0000256" key="2">
    <source>
        <dbReference type="ARBA" id="ARBA00005426"/>
    </source>
</evidence>
<dbReference type="RefSeq" id="WP_013681120.1">
    <property type="nucleotide sequence ID" value="NC_015318.1"/>
</dbReference>
<sequence length="117" mass="13504">MFDLNNELKKIKEESNKGNLGMILVHNGVVRATSKNGKPIKQMIVSYDEKKLDELIERINALDYIEKSIIWINKGKLNIGDDIMYVIMAGNRRKDLLPLFEQTIETIKNEIVKEAEE</sequence>
<evidence type="ECO:0000256" key="3">
    <source>
        <dbReference type="ARBA" id="ARBA00011950"/>
    </source>
</evidence>
<dbReference type="STRING" id="760142.Hipma_0095"/>
<dbReference type="eggNOG" id="COG0314">
    <property type="taxonomic scope" value="Bacteria"/>
</dbReference>
<evidence type="ECO:0000256" key="8">
    <source>
        <dbReference type="ARBA" id="ARBA00030781"/>
    </source>
</evidence>
<proteinExistence type="inferred from homology"/>
<reference evidence="12" key="2">
    <citation type="submission" date="2011-03" db="EMBL/GenBank/DDBJ databases">
        <title>The complete genome of Hippea maritima DSM 10411.</title>
        <authorList>
            <consortium name="US DOE Joint Genome Institute (JGI-PGF)"/>
            <person name="Lucas S."/>
            <person name="Copeland A."/>
            <person name="Lapidus A."/>
            <person name="Bruce D."/>
            <person name="Goodwin L."/>
            <person name="Pitluck S."/>
            <person name="Peters L."/>
            <person name="Kyrpides N."/>
            <person name="Mavromatis K."/>
            <person name="Pagani I."/>
            <person name="Ivanova N."/>
            <person name="Mikhailova N."/>
            <person name="Lu M."/>
            <person name="Detter J.C."/>
            <person name="Tapia R."/>
            <person name="Han C."/>
            <person name="Land M."/>
            <person name="Hauser L."/>
            <person name="Markowitz V."/>
            <person name="Cheng J.-F."/>
            <person name="Hugenholtz P."/>
            <person name="Woyke T."/>
            <person name="Wu D."/>
            <person name="Spring S."/>
            <person name="Schroeder M."/>
            <person name="Brambilla E."/>
            <person name="Klenk H.-P."/>
            <person name="Eisen J.A."/>
        </authorList>
    </citation>
    <scope>NUCLEOTIDE SEQUENCE [LARGE SCALE GENOMIC DNA]</scope>
    <source>
        <strain evidence="12">ATCC 700847 / DSM 10411 / MH2</strain>
    </source>
</reference>
<dbReference type="GO" id="GO:0030366">
    <property type="term" value="F:molybdopterin synthase activity"/>
    <property type="evidence" value="ECO:0007669"/>
    <property type="project" value="UniProtKB-EC"/>
</dbReference>
<dbReference type="HOGENOM" id="CLU_153736_0_0_7"/>
<dbReference type="KEGG" id="hmr:Hipma_0095"/>
<dbReference type="Pfam" id="PF02391">
    <property type="entry name" value="MoaE"/>
    <property type="match status" value="1"/>
</dbReference>
<evidence type="ECO:0000256" key="9">
    <source>
        <dbReference type="ARBA" id="ARBA00032474"/>
    </source>
</evidence>
<accession>F2LWU7</accession>
<comment type="similarity">
    <text evidence="2">Belongs to the MoaE family.</text>
</comment>
<dbReference type="GO" id="GO:0006777">
    <property type="term" value="P:Mo-molybdopterin cofactor biosynthetic process"/>
    <property type="evidence" value="ECO:0007669"/>
    <property type="project" value="InterPro"/>
</dbReference>
<evidence type="ECO:0000313" key="11">
    <source>
        <dbReference type="EMBL" id="AEA33075.1"/>
    </source>
</evidence>
<dbReference type="EMBL" id="CP002606">
    <property type="protein sequence ID" value="AEA33075.1"/>
    <property type="molecule type" value="Genomic_DNA"/>
</dbReference>
<dbReference type="InterPro" id="IPR036563">
    <property type="entry name" value="MoaE_sf"/>
</dbReference>